<evidence type="ECO:0000313" key="6">
    <source>
        <dbReference type="Proteomes" id="UP000672032"/>
    </source>
</evidence>
<keyword evidence="2" id="KW-0378">Hydrolase</keyword>
<dbReference type="CDD" id="cd06141">
    <property type="entry name" value="WRN_exo"/>
    <property type="match status" value="1"/>
</dbReference>
<feature type="region of interest" description="Disordered" evidence="3">
    <location>
        <begin position="381"/>
        <end position="426"/>
    </location>
</feature>
<dbReference type="GO" id="GO:0006139">
    <property type="term" value="P:nucleobase-containing compound metabolic process"/>
    <property type="evidence" value="ECO:0007669"/>
    <property type="project" value="InterPro"/>
</dbReference>
<dbReference type="GO" id="GO:0003676">
    <property type="term" value="F:nucleic acid binding"/>
    <property type="evidence" value="ECO:0007669"/>
    <property type="project" value="InterPro"/>
</dbReference>
<evidence type="ECO:0000313" key="5">
    <source>
        <dbReference type="EMBL" id="QSZ29619.1"/>
    </source>
</evidence>
<keyword evidence="1" id="KW-0540">Nuclease</keyword>
<sequence length="596" mass="66003">MRNVSSFIGKSNLAPVEAMGSAIAGMSGKMASPSVTRSISSNPPKTWKPSYGIVFKDVSTPGSPRLSSTVAVAGNELNSGFYSGLEGSCVLENSHVESSKTQTAATVASEEVYKAEEAADFQEIEDEIQEDPEKDKLPTSGLTYQMTEELFRQAKEATPETPGSFWSHTLYRGPEENGIPKKVKVHYCRSLQTTEQVLKQHFLGQKILGFDIEWKGIARTTDPAKHNVSLIQLATEERVGLFHIALFPTSKVSGLVAPTLKKIMEDPEVTKLGVAISADCTRLRKYLGIDSVSIFELSHLYRLVKYTPSQEYDQINKKLVSLATQVEEHLHLPLFKGGDVRSSDWSRALSFQQISYAASDSYAGIHLYDVLETKRQALNPVPPRPCFAGDNQPISKPTPSVPTPTSGSTPTSNSNSTPTKRKYTRRKLAPDLLPLDPEFSIGNPEPTLQVPLEAATKKETEIETEEKAPTPDFSINSEPSSAPVYDPEPSVILTAADVLVIFHFNAYPNSQIQPRWLRAYFIWYHNAHLSISHIAALLPDKRKSVVCVARYILSAIDEGDLPFDKSRLRELLRDLPKTLAWSNFRRLVEVVDQPDC</sequence>
<dbReference type="GO" id="GO:0005737">
    <property type="term" value="C:cytoplasm"/>
    <property type="evidence" value="ECO:0007669"/>
    <property type="project" value="TreeGrafter"/>
</dbReference>
<dbReference type="InterPro" id="IPR051132">
    <property type="entry name" value="3-5_Exonuclease_domain"/>
</dbReference>
<reference evidence="5" key="1">
    <citation type="submission" date="2020-10" db="EMBL/GenBank/DDBJ databases">
        <title>Genome Sequence of Monilinia vaccinii-corymbosi Sheds Light on Mummy Berry Disease Infection of Blueberry and Mating Type.</title>
        <authorList>
            <person name="Yow A.G."/>
            <person name="Zhang Y."/>
            <person name="Bansal K."/>
            <person name="Eacker S.M."/>
            <person name="Sullivan S."/>
            <person name="Liachko I."/>
            <person name="Cubeta M.A."/>
            <person name="Rollins J.A."/>
            <person name="Ashrafi H."/>
        </authorList>
    </citation>
    <scope>NUCLEOTIDE SEQUENCE</scope>
    <source>
        <strain evidence="5">RL-1</strain>
    </source>
</reference>
<dbReference type="FunFam" id="3.30.420.10:FF:000100">
    <property type="entry name" value="3'-5' exonuclease/helicase (Wrn), putative"/>
    <property type="match status" value="1"/>
</dbReference>
<feature type="compositionally biased region" description="Basic and acidic residues" evidence="3">
    <location>
        <begin position="457"/>
        <end position="469"/>
    </location>
</feature>
<protein>
    <recommendedName>
        <fullName evidence="4">3'-5' exonuclease domain-containing protein</fullName>
    </recommendedName>
</protein>
<keyword evidence="6" id="KW-1185">Reference proteome</keyword>
<dbReference type="AlphaFoldDB" id="A0A8A3P8J0"/>
<dbReference type="PANTHER" id="PTHR13620">
    <property type="entry name" value="3-5 EXONUCLEASE"/>
    <property type="match status" value="1"/>
</dbReference>
<evidence type="ECO:0000256" key="3">
    <source>
        <dbReference type="SAM" id="MobiDB-lite"/>
    </source>
</evidence>
<organism evidence="5 6">
    <name type="scientific">Monilinia vaccinii-corymbosi</name>
    <dbReference type="NCBI Taxonomy" id="61207"/>
    <lineage>
        <taxon>Eukaryota</taxon>
        <taxon>Fungi</taxon>
        <taxon>Dikarya</taxon>
        <taxon>Ascomycota</taxon>
        <taxon>Pezizomycotina</taxon>
        <taxon>Leotiomycetes</taxon>
        <taxon>Helotiales</taxon>
        <taxon>Sclerotiniaceae</taxon>
        <taxon>Monilinia</taxon>
    </lineage>
</organism>
<evidence type="ECO:0000256" key="1">
    <source>
        <dbReference type="ARBA" id="ARBA00022722"/>
    </source>
</evidence>
<dbReference type="PANTHER" id="PTHR13620:SF104">
    <property type="entry name" value="EXONUCLEASE 3'-5' DOMAIN-CONTAINING PROTEIN 2"/>
    <property type="match status" value="1"/>
</dbReference>
<dbReference type="Gene3D" id="3.30.420.10">
    <property type="entry name" value="Ribonuclease H-like superfamily/Ribonuclease H"/>
    <property type="match status" value="1"/>
</dbReference>
<dbReference type="EMBL" id="CP063405">
    <property type="protein sequence ID" value="QSZ29619.1"/>
    <property type="molecule type" value="Genomic_DNA"/>
</dbReference>
<feature type="region of interest" description="Disordered" evidence="3">
    <location>
        <begin position="457"/>
        <end position="481"/>
    </location>
</feature>
<feature type="domain" description="3'-5' exonuclease" evidence="4">
    <location>
        <begin position="185"/>
        <end position="376"/>
    </location>
</feature>
<proteinExistence type="predicted"/>
<dbReference type="InterPro" id="IPR036397">
    <property type="entry name" value="RNaseH_sf"/>
</dbReference>
<gene>
    <name evidence="5" type="ORF">DSL72_004135</name>
</gene>
<dbReference type="GO" id="GO:0008408">
    <property type="term" value="F:3'-5' exonuclease activity"/>
    <property type="evidence" value="ECO:0007669"/>
    <property type="project" value="InterPro"/>
</dbReference>
<dbReference type="InterPro" id="IPR012337">
    <property type="entry name" value="RNaseH-like_sf"/>
</dbReference>
<accession>A0A8A3P8J0</accession>
<dbReference type="SMART" id="SM00474">
    <property type="entry name" value="35EXOc"/>
    <property type="match status" value="1"/>
</dbReference>
<evidence type="ECO:0000256" key="2">
    <source>
        <dbReference type="ARBA" id="ARBA00022801"/>
    </source>
</evidence>
<dbReference type="Pfam" id="PF01612">
    <property type="entry name" value="DNA_pol_A_exo1"/>
    <property type="match status" value="1"/>
</dbReference>
<dbReference type="Proteomes" id="UP000672032">
    <property type="component" value="Chromosome 1"/>
</dbReference>
<dbReference type="GO" id="GO:0005634">
    <property type="term" value="C:nucleus"/>
    <property type="evidence" value="ECO:0007669"/>
    <property type="project" value="TreeGrafter"/>
</dbReference>
<name>A0A8A3P8J0_9HELO</name>
<feature type="compositionally biased region" description="Low complexity" evidence="3">
    <location>
        <begin position="393"/>
        <end position="418"/>
    </location>
</feature>
<dbReference type="InterPro" id="IPR002562">
    <property type="entry name" value="3'-5'_exonuclease_dom"/>
</dbReference>
<evidence type="ECO:0000259" key="4">
    <source>
        <dbReference type="SMART" id="SM00474"/>
    </source>
</evidence>
<dbReference type="SUPFAM" id="SSF53098">
    <property type="entry name" value="Ribonuclease H-like"/>
    <property type="match status" value="1"/>
</dbReference>
<dbReference type="OrthoDB" id="1920326at2759"/>